<dbReference type="InterPro" id="IPR001296">
    <property type="entry name" value="Glyco_trans_1"/>
</dbReference>
<proteinExistence type="predicted"/>
<dbReference type="PANTHER" id="PTHR12526:SF638">
    <property type="entry name" value="SPORE COAT PROTEIN SA"/>
    <property type="match status" value="1"/>
</dbReference>
<organism evidence="3 4">
    <name type="scientific">Vibrio splendidus</name>
    <dbReference type="NCBI Taxonomy" id="29497"/>
    <lineage>
        <taxon>Bacteria</taxon>
        <taxon>Pseudomonadati</taxon>
        <taxon>Pseudomonadota</taxon>
        <taxon>Gammaproteobacteria</taxon>
        <taxon>Vibrionales</taxon>
        <taxon>Vibrionaceae</taxon>
        <taxon>Vibrio</taxon>
    </lineage>
</organism>
<dbReference type="GO" id="GO:1901135">
    <property type="term" value="P:carbohydrate derivative metabolic process"/>
    <property type="evidence" value="ECO:0007669"/>
    <property type="project" value="UniProtKB-ARBA"/>
</dbReference>
<dbReference type="GO" id="GO:0016757">
    <property type="term" value="F:glycosyltransferase activity"/>
    <property type="evidence" value="ECO:0007669"/>
    <property type="project" value="UniProtKB-ARBA"/>
</dbReference>
<dbReference type="Pfam" id="PF00534">
    <property type="entry name" value="Glycos_transf_1"/>
    <property type="match status" value="1"/>
</dbReference>
<evidence type="ECO:0000313" key="3">
    <source>
        <dbReference type="EMBL" id="MDP2490251.1"/>
    </source>
</evidence>
<dbReference type="EMBL" id="JAUYVK010000011">
    <property type="protein sequence ID" value="MDP2490251.1"/>
    <property type="molecule type" value="Genomic_DNA"/>
</dbReference>
<dbReference type="Proteomes" id="UP001177883">
    <property type="component" value="Unassembled WGS sequence"/>
</dbReference>
<evidence type="ECO:0000313" key="4">
    <source>
        <dbReference type="Proteomes" id="UP001177883"/>
    </source>
</evidence>
<dbReference type="CDD" id="cd03808">
    <property type="entry name" value="GT4_CapM-like"/>
    <property type="match status" value="1"/>
</dbReference>
<reference evidence="3" key="1">
    <citation type="submission" date="2023-07" db="EMBL/GenBank/DDBJ databases">
        <title>Genome content predicts the carbon catabolic preferences of heterotrophic bacteria.</title>
        <authorList>
            <person name="Gralka M."/>
        </authorList>
    </citation>
    <scope>NUCLEOTIDE SEQUENCE</scope>
    <source>
        <strain evidence="3">6E03</strain>
    </source>
</reference>
<feature type="domain" description="Glycosyltransferase subfamily 4-like N-terminal" evidence="2">
    <location>
        <begin position="3"/>
        <end position="140"/>
    </location>
</feature>
<protein>
    <submittedName>
        <fullName evidence="3">Glycosyltransferase family 4 protein</fullName>
    </submittedName>
</protein>
<dbReference type="PANTHER" id="PTHR12526">
    <property type="entry name" value="GLYCOSYLTRANSFERASE"/>
    <property type="match status" value="1"/>
</dbReference>
<sequence length="383" mass="42754">MKKLTYIINVDWYFKLHWVNRALAAKESGYDITIITHFTSTDIRDYFEGLGFNCIELSFSRSGVNPFLELVSLFKLYKHLKELQPNLVHCITVKPSIYGGLVANLLRLSSLKSITGLGAVFSSESLLFRLLRPMVTGLYYMVGNFDKGAFIFENNSDRAIFESAQIGRKQPLIHIAGAGVDVSHFCEKSVALDCLESGKPVIVLFAARLLKDKGLDTLMSALESVKRQGIDVELWVAGLFDLDSKNSYTEKEIQMLSDDGKIKWLGSVSGQEMPSVLNSVDIVALPTRYGEGIPRILIEAGATARVVLTSNVSGCNEFVSDKINGRLLDPSAVEEWSQCIIDIVSNPSSYQSYAECLADEVKTRYSDEVVIRRFLELYDTHCR</sequence>
<comment type="caution">
    <text evidence="3">The sequence shown here is derived from an EMBL/GenBank/DDBJ whole genome shotgun (WGS) entry which is preliminary data.</text>
</comment>
<dbReference type="Pfam" id="PF13477">
    <property type="entry name" value="Glyco_trans_4_2"/>
    <property type="match status" value="1"/>
</dbReference>
<gene>
    <name evidence="3" type="ORF">Q8W38_12960</name>
</gene>
<dbReference type="SUPFAM" id="SSF53756">
    <property type="entry name" value="UDP-Glycosyltransferase/glycogen phosphorylase"/>
    <property type="match status" value="1"/>
</dbReference>
<dbReference type="InterPro" id="IPR028098">
    <property type="entry name" value="Glyco_trans_4-like_N"/>
</dbReference>
<dbReference type="AlphaFoldDB" id="A0ABD5AAI8"/>
<dbReference type="RefSeq" id="WP_198594424.1">
    <property type="nucleotide sequence ID" value="NZ_JAUYVK010000011.1"/>
</dbReference>
<evidence type="ECO:0000259" key="1">
    <source>
        <dbReference type="Pfam" id="PF00534"/>
    </source>
</evidence>
<dbReference type="Gene3D" id="3.40.50.2000">
    <property type="entry name" value="Glycogen Phosphorylase B"/>
    <property type="match status" value="2"/>
</dbReference>
<evidence type="ECO:0000259" key="2">
    <source>
        <dbReference type="Pfam" id="PF13477"/>
    </source>
</evidence>
<accession>A0ABD5AAI8</accession>
<name>A0ABD5AAI8_VIBSP</name>
<feature type="domain" description="Glycosyl transferase family 1" evidence="1">
    <location>
        <begin position="198"/>
        <end position="354"/>
    </location>
</feature>